<reference evidence="4 5" key="1">
    <citation type="submission" date="2014-11" db="EMBL/GenBank/DDBJ databases">
        <title>Tamlana sedimentorum sp. nov., isolated from shallow sand sediments of the Sea of Japan.</title>
        <authorList>
            <person name="Romanenko L.A."/>
        </authorList>
    </citation>
    <scope>NUCLEOTIDE SEQUENCE [LARGE SCALE GENOMIC DNA]</scope>
    <source>
        <strain evidence="4 5">JCM 19808</strain>
    </source>
</reference>
<dbReference type="PROSITE" id="PS50198">
    <property type="entry name" value="PPIC_PPIASE_2"/>
    <property type="match status" value="2"/>
</dbReference>
<dbReference type="InterPro" id="IPR046357">
    <property type="entry name" value="PPIase_dom_sf"/>
</dbReference>
<dbReference type="SUPFAM" id="SSF54534">
    <property type="entry name" value="FKBP-like"/>
    <property type="match status" value="2"/>
</dbReference>
<evidence type="ECO:0000259" key="3">
    <source>
        <dbReference type="PROSITE" id="PS50198"/>
    </source>
</evidence>
<comment type="caution">
    <text evidence="4">The sequence shown here is derived from an EMBL/GenBank/DDBJ whole genome shotgun (WGS) entry which is preliminary data.</text>
</comment>
<dbReference type="InterPro" id="IPR000297">
    <property type="entry name" value="PPIase_PpiC"/>
</dbReference>
<evidence type="ECO:0000313" key="4">
    <source>
        <dbReference type="EMBL" id="KJD35578.1"/>
    </source>
</evidence>
<dbReference type="PANTHER" id="PTHR47245:SF2">
    <property type="entry name" value="PEPTIDYL-PROLYL CIS-TRANS ISOMERASE HP_0175-RELATED"/>
    <property type="match status" value="1"/>
</dbReference>
<dbReference type="GO" id="GO:0003755">
    <property type="term" value="F:peptidyl-prolyl cis-trans isomerase activity"/>
    <property type="evidence" value="ECO:0007669"/>
    <property type="project" value="UniProtKB-KW"/>
</dbReference>
<feature type="signal peptide" evidence="2">
    <location>
        <begin position="1"/>
        <end position="20"/>
    </location>
</feature>
<proteinExistence type="predicted"/>
<dbReference type="OrthoDB" id="14196at2"/>
<organism evidence="4 5">
    <name type="scientific">Neotamlana sedimentorum</name>
    <dbReference type="NCBI Taxonomy" id="1435349"/>
    <lineage>
        <taxon>Bacteria</taxon>
        <taxon>Pseudomonadati</taxon>
        <taxon>Bacteroidota</taxon>
        <taxon>Flavobacteriia</taxon>
        <taxon>Flavobacteriales</taxon>
        <taxon>Flavobacteriaceae</taxon>
        <taxon>Neotamlana</taxon>
    </lineage>
</organism>
<dbReference type="PANTHER" id="PTHR47245">
    <property type="entry name" value="PEPTIDYLPROLYL ISOMERASE"/>
    <property type="match status" value="1"/>
</dbReference>
<dbReference type="Proteomes" id="UP000032578">
    <property type="component" value="Unassembled WGS sequence"/>
</dbReference>
<feature type="domain" description="PpiC" evidence="3">
    <location>
        <begin position="226"/>
        <end position="326"/>
    </location>
</feature>
<evidence type="ECO:0000256" key="1">
    <source>
        <dbReference type="PROSITE-ProRule" id="PRU00278"/>
    </source>
</evidence>
<keyword evidence="1 4" id="KW-0413">Isomerase</keyword>
<dbReference type="RefSeq" id="WP_044632311.1">
    <property type="nucleotide sequence ID" value="NZ_JTDW01000005.1"/>
</dbReference>
<dbReference type="Gene3D" id="3.10.50.40">
    <property type="match status" value="3"/>
</dbReference>
<protein>
    <submittedName>
        <fullName evidence="4">Peptidylprolyl isomerase</fullName>
    </submittedName>
</protein>
<dbReference type="AlphaFoldDB" id="A0A0D7WAA2"/>
<keyword evidence="5" id="KW-1185">Reference proteome</keyword>
<evidence type="ECO:0000313" key="5">
    <source>
        <dbReference type="Proteomes" id="UP000032578"/>
    </source>
</evidence>
<keyword evidence="1" id="KW-0697">Rotamase</keyword>
<feature type="chain" id="PRO_5007765383" evidence="2">
    <location>
        <begin position="21"/>
        <end position="648"/>
    </location>
</feature>
<keyword evidence="2" id="KW-0732">Signal</keyword>
<dbReference type="PATRIC" id="fig|1435349.4.peg.2461"/>
<dbReference type="EMBL" id="JTDW01000005">
    <property type="protein sequence ID" value="KJD35578.1"/>
    <property type="molecule type" value="Genomic_DNA"/>
</dbReference>
<feature type="domain" description="PpiC" evidence="3">
    <location>
        <begin position="122"/>
        <end position="221"/>
    </location>
</feature>
<dbReference type="STRING" id="1435349.PW52_07405"/>
<dbReference type="Gene3D" id="1.10.4030.10">
    <property type="entry name" value="Porin chaperone SurA, peptide-binding domain"/>
    <property type="match status" value="1"/>
</dbReference>
<dbReference type="InterPro" id="IPR050245">
    <property type="entry name" value="PrsA_foldase"/>
</dbReference>
<dbReference type="SUPFAM" id="SSF109998">
    <property type="entry name" value="Triger factor/SurA peptide-binding domain-like"/>
    <property type="match status" value="1"/>
</dbReference>
<evidence type="ECO:0000256" key="2">
    <source>
        <dbReference type="SAM" id="SignalP"/>
    </source>
</evidence>
<dbReference type="Pfam" id="PF00639">
    <property type="entry name" value="Rotamase"/>
    <property type="match status" value="2"/>
</dbReference>
<dbReference type="InterPro" id="IPR027304">
    <property type="entry name" value="Trigger_fact/SurA_dom_sf"/>
</dbReference>
<sequence length="648" mass="74766">MRVCGFLTLFLTAFFVNLNAQTQKDKILFTIDNDSIYTSEFLRVYNKNLDLVQDESQKEVDNYLDLFVNYKLKLKEAHALGFDNNPNYLRELSSYKRQLAKGFMKDTKVTDALVEEAYERISYDVNANHILVKLAETASPQDTLAAFNKINALRDRALKEGFEKVRQEVHNGQTIYGEKLGYFSGFKMVYNFETVAFNTPVGDISKPFRTRFGYHIVNVLDKRESRGERTVAHIMLVNNNNSAEKAEVKIQEIYQKLKQGEDFEALAKQFSDDKSTASNGGKLAPIKGGQLRSQEFEDVAFSLENIGDFSQPFKSDYGWHIVKLYDTKLIPEFESIKSDLINKVERDDRSKLIDEALTTKLKKHYNITSTPDLSYFESILNDSYFTKTWFLPPNFIGKKTLVVIGKRTFSYKHFADYLMKSQRNPTAKAPFKTIVNNVYNNFLNENLIRYHENNLEYENEEFANIVGEYRDGLLLFDLMENTIWNAASNDILAVKEYFESHKANYISNEKIDAVVASSSNKKALKKVAKWFEKGYDVEKIKPLVNSEDKIDVLFSTGILERNHQTLPKNLAFNVGVSKILSHNDSYVVVKINEVLPKKQLEFVEAKGAVINDYQQQKEINWVNGLHEKYEVDIDEKVLQEVKNQIKNN</sequence>
<gene>
    <name evidence="4" type="ORF">PW52_07405</name>
</gene>
<name>A0A0D7WAA2_9FLAO</name>
<accession>A0A0D7WAA2</accession>